<gene>
    <name evidence="3" type="ORF">RICGR_0956</name>
</gene>
<organism evidence="3 4">
    <name type="scientific">Rickettsiella grylli</name>
    <dbReference type="NCBI Taxonomy" id="59196"/>
    <lineage>
        <taxon>Bacteria</taxon>
        <taxon>Pseudomonadati</taxon>
        <taxon>Pseudomonadota</taxon>
        <taxon>Gammaproteobacteria</taxon>
        <taxon>Legionellales</taxon>
        <taxon>Coxiellaceae</taxon>
        <taxon>Rickettsiella</taxon>
    </lineage>
</organism>
<comment type="similarity">
    <text evidence="1">Belongs to the glycosyltransferase 2 family. WaaE/KdtX subfamily.</text>
</comment>
<accession>A8PNB1</accession>
<protein>
    <submittedName>
        <fullName evidence="3">Lipopolysaccharide core biosynthesis glycosyltransferase WaaE</fullName>
        <ecNumber evidence="3">2.-.-.-</ecNumber>
    </submittedName>
</protein>
<dbReference type="InterPro" id="IPR001173">
    <property type="entry name" value="Glyco_trans_2-like"/>
</dbReference>
<keyword evidence="4" id="KW-1185">Reference proteome</keyword>
<keyword evidence="3" id="KW-0808">Transferase</keyword>
<name>A8PNB1_9COXI</name>
<feature type="domain" description="Glycosyltransferase 2-like" evidence="2">
    <location>
        <begin position="6"/>
        <end position="101"/>
    </location>
</feature>
<evidence type="ECO:0000313" key="3">
    <source>
        <dbReference type="EMBL" id="EDP46024.1"/>
    </source>
</evidence>
<dbReference type="GO" id="GO:0016740">
    <property type="term" value="F:transferase activity"/>
    <property type="evidence" value="ECO:0007669"/>
    <property type="project" value="UniProtKB-KW"/>
</dbReference>
<dbReference type="OrthoDB" id="9815923at2"/>
<dbReference type="PANTHER" id="PTHR43630:SF2">
    <property type="entry name" value="GLYCOSYLTRANSFERASE"/>
    <property type="match status" value="1"/>
</dbReference>
<dbReference type="SUPFAM" id="SSF53448">
    <property type="entry name" value="Nucleotide-diphospho-sugar transferases"/>
    <property type="match status" value="1"/>
</dbReference>
<proteinExistence type="inferred from homology"/>
<sequence length="256" mass="30026">MILALSVIIITKDAEKTIQSCLDSVKWADEIIIFDSGSQDSTLEYCRSYTQKIFLTDWPGFGVQKNRALNKAKGQWVLSIDADESLSDDLIEEIKQIIYHNPQERHDAFEIKRISFFAGKKVRYGDWRNDKVVRLFRRLPPIQFTSSMIHERLKGYRHLGRLKNPMLHKTMETMSHVLMKLEYYSSFGAQVAYQKRKKSTLFKAILHALWCFIRGYLLRLGFLDGREGFILAISNASGVFYRYIKLIYLYKTHHVR</sequence>
<reference evidence="3" key="2">
    <citation type="submission" date="2007-10" db="EMBL/GenBank/DDBJ databases">
        <authorList>
            <person name="Myers G.S."/>
        </authorList>
    </citation>
    <scope>NUCLEOTIDE SEQUENCE [LARGE SCALE GENOMIC DNA]</scope>
</reference>
<dbReference type="RefSeq" id="WP_006035011.1">
    <property type="nucleotide sequence ID" value="NZ_AAQJ02000001.1"/>
</dbReference>
<comment type="caution">
    <text evidence="3">The sequence shown here is derived from an EMBL/GenBank/DDBJ whole genome shotgun (WGS) entry which is preliminary data.</text>
</comment>
<dbReference type="EMBL" id="AAQJ02000001">
    <property type="protein sequence ID" value="EDP46024.1"/>
    <property type="molecule type" value="Genomic_DNA"/>
</dbReference>
<dbReference type="STRING" id="59196.RICGR_0956"/>
<evidence type="ECO:0000259" key="2">
    <source>
        <dbReference type="Pfam" id="PF00535"/>
    </source>
</evidence>
<evidence type="ECO:0000313" key="4">
    <source>
        <dbReference type="Proteomes" id="UP000054075"/>
    </source>
</evidence>
<dbReference type="AlphaFoldDB" id="A8PNB1"/>
<dbReference type="CDD" id="cd02511">
    <property type="entry name" value="Beta4Glucosyltransferase"/>
    <property type="match status" value="1"/>
</dbReference>
<dbReference type="EC" id="2.-.-.-" evidence="3"/>
<dbReference type="Gene3D" id="3.90.550.10">
    <property type="entry name" value="Spore Coat Polysaccharide Biosynthesis Protein SpsA, Chain A"/>
    <property type="match status" value="1"/>
</dbReference>
<dbReference type="Proteomes" id="UP000054075">
    <property type="component" value="Unassembled WGS sequence"/>
</dbReference>
<reference evidence="3" key="1">
    <citation type="submission" date="2006-04" db="EMBL/GenBank/DDBJ databases">
        <authorList>
            <person name="Seshadri R."/>
            <person name="Federici B.A."/>
        </authorList>
    </citation>
    <scope>NUCLEOTIDE SEQUENCE [LARGE SCALE GENOMIC DNA]</scope>
</reference>
<dbReference type="eggNOG" id="COG0463">
    <property type="taxonomic scope" value="Bacteria"/>
</dbReference>
<dbReference type="InterPro" id="IPR029044">
    <property type="entry name" value="Nucleotide-diphossugar_trans"/>
</dbReference>
<evidence type="ECO:0000256" key="1">
    <source>
        <dbReference type="ARBA" id="ARBA00038494"/>
    </source>
</evidence>
<dbReference type="Pfam" id="PF00535">
    <property type="entry name" value="Glycos_transf_2"/>
    <property type="match status" value="1"/>
</dbReference>
<dbReference type="PANTHER" id="PTHR43630">
    <property type="entry name" value="POLY-BETA-1,6-N-ACETYL-D-GLUCOSAMINE SYNTHASE"/>
    <property type="match status" value="1"/>
</dbReference>